<reference evidence="4" key="1">
    <citation type="submission" date="2025-08" db="UniProtKB">
        <authorList>
            <consortium name="RefSeq"/>
        </authorList>
    </citation>
    <scope>IDENTIFICATION</scope>
</reference>
<feature type="compositionally biased region" description="Basic and acidic residues" evidence="1">
    <location>
        <begin position="1"/>
        <end position="11"/>
    </location>
</feature>
<dbReference type="AlphaFoldDB" id="A0AB39Z9F6"/>
<organism evidence="3 4">
    <name type="scientific">Drosophila suzukii</name>
    <name type="common">Spotted-wing drosophila fruit fly</name>
    <dbReference type="NCBI Taxonomy" id="28584"/>
    <lineage>
        <taxon>Eukaryota</taxon>
        <taxon>Metazoa</taxon>
        <taxon>Ecdysozoa</taxon>
        <taxon>Arthropoda</taxon>
        <taxon>Hexapoda</taxon>
        <taxon>Insecta</taxon>
        <taxon>Pterygota</taxon>
        <taxon>Neoptera</taxon>
        <taxon>Endopterygota</taxon>
        <taxon>Diptera</taxon>
        <taxon>Brachycera</taxon>
        <taxon>Muscomorpha</taxon>
        <taxon>Ephydroidea</taxon>
        <taxon>Drosophilidae</taxon>
        <taxon>Drosophila</taxon>
        <taxon>Sophophora</taxon>
    </lineage>
</organism>
<evidence type="ECO:0000256" key="1">
    <source>
        <dbReference type="SAM" id="MobiDB-lite"/>
    </source>
</evidence>
<feature type="region of interest" description="Disordered" evidence="1">
    <location>
        <begin position="1"/>
        <end position="186"/>
    </location>
</feature>
<feature type="compositionally biased region" description="Basic and acidic residues" evidence="1">
    <location>
        <begin position="20"/>
        <end position="37"/>
    </location>
</feature>
<dbReference type="GeneID" id="108010216"/>
<evidence type="ECO:0000313" key="4">
    <source>
        <dbReference type="RefSeq" id="XP_016930548.2"/>
    </source>
</evidence>
<feature type="compositionally biased region" description="Low complexity" evidence="1">
    <location>
        <begin position="78"/>
        <end position="93"/>
    </location>
</feature>
<keyword evidence="2" id="KW-1133">Transmembrane helix</keyword>
<evidence type="ECO:0000256" key="2">
    <source>
        <dbReference type="SAM" id="Phobius"/>
    </source>
</evidence>
<protein>
    <submittedName>
        <fullName evidence="4">Uncharacterized protein</fullName>
    </submittedName>
</protein>
<feature type="compositionally biased region" description="Low complexity" evidence="1">
    <location>
        <begin position="103"/>
        <end position="115"/>
    </location>
</feature>
<keyword evidence="2" id="KW-0812">Transmembrane</keyword>
<name>A0AB39Z9F6_DROSZ</name>
<sequence length="269" mass="30251">MDDREKDEEQNHSQTNSAEDVGHEVSEEALQEREHRSIVYTTPVGVSKGTDTKDDPLPPRKRKKIPPAVPAKKHAAETDSQTEATSAESTASAPRSQPSLIRSASSEFPSSSYSSTREDRTRRTRSLDREGYSSEDEAPRVVESRPRKFTTRHIDYDTAEVLRKGKRDNKEPESESHQEESTSFHWRPSASSINIQAVEGCVAGVTGFVVTALAMGLLIMISWFIISQMDFILKVVTWVAMSIEESMQIFEPHKKNLPVETERTDDFPD</sequence>
<accession>A0AB39Z9F6</accession>
<keyword evidence="2" id="KW-0472">Membrane</keyword>
<feature type="transmembrane region" description="Helical" evidence="2">
    <location>
        <begin position="202"/>
        <end position="226"/>
    </location>
</feature>
<dbReference type="RefSeq" id="XP_016930548.2">
    <property type="nucleotide sequence ID" value="XM_017075059.4"/>
</dbReference>
<proteinExistence type="predicted"/>
<evidence type="ECO:0000313" key="3">
    <source>
        <dbReference type="Proteomes" id="UP001652628"/>
    </source>
</evidence>
<keyword evidence="3" id="KW-1185">Reference proteome</keyword>
<dbReference type="Proteomes" id="UP001652628">
    <property type="component" value="Chromosome 2R"/>
</dbReference>
<gene>
    <name evidence="4" type="primary">LOC108010216</name>
</gene>
<feature type="compositionally biased region" description="Basic and acidic residues" evidence="1">
    <location>
        <begin position="116"/>
        <end position="182"/>
    </location>
</feature>